<sequence>MDLKGNIQEPNSVHVQKRQLYSVSLPKDTKQCRGCPYPSVGFICWATDGSCMRTEINKINGARR</sequence>
<dbReference type="STRING" id="588581.Cpap_0140"/>
<reference evidence="1" key="2">
    <citation type="submission" date="2011-01" db="EMBL/GenBank/DDBJ databases">
        <title>The Non-contiguous Finished genome of Clostridium papyrosolvens.</title>
        <authorList>
            <person name="Lucas S."/>
            <person name="Copeland A."/>
            <person name="Lapidus A."/>
            <person name="Cheng J.-F."/>
            <person name="Goodwin L."/>
            <person name="Pitluck S."/>
            <person name="Misra M."/>
            <person name="Chertkov O."/>
            <person name="Detter J.C."/>
            <person name="Han C."/>
            <person name="Tapia R."/>
            <person name="Land M."/>
            <person name="Hauser L."/>
            <person name="Kyrpides N."/>
            <person name="Ivanova N."/>
            <person name="Pagani I."/>
            <person name="Mouttaki H."/>
            <person name="He Z."/>
            <person name="Zhou J."/>
            <person name="Hemme C.L."/>
            <person name="Woyke T."/>
        </authorList>
    </citation>
    <scope>NUCLEOTIDE SEQUENCE [LARGE SCALE GENOMIC DNA]</scope>
    <source>
        <strain evidence="1">DSM 2782</strain>
    </source>
</reference>
<name>F1TIF6_9FIRM</name>
<accession>F1TIF6</accession>
<proteinExistence type="predicted"/>
<organism evidence="1 2">
    <name type="scientific">Ruminiclostridium papyrosolvens DSM 2782</name>
    <dbReference type="NCBI Taxonomy" id="588581"/>
    <lineage>
        <taxon>Bacteria</taxon>
        <taxon>Bacillati</taxon>
        <taxon>Bacillota</taxon>
        <taxon>Clostridia</taxon>
        <taxon>Eubacteriales</taxon>
        <taxon>Oscillospiraceae</taxon>
        <taxon>Ruminiclostridium</taxon>
    </lineage>
</organism>
<evidence type="ECO:0000313" key="1">
    <source>
        <dbReference type="EMBL" id="EGD45773.1"/>
    </source>
</evidence>
<reference evidence="1" key="1">
    <citation type="submission" date="2009-07" db="EMBL/GenBank/DDBJ databases">
        <authorList>
            <consortium name="US DOE Joint Genome Institute (JGI-PGF)"/>
            <person name="Lucas S."/>
            <person name="Copeland A."/>
            <person name="Lapidus A."/>
            <person name="Glavina del Rio T."/>
            <person name="Tice H."/>
            <person name="Bruce D."/>
            <person name="Goodwin L."/>
            <person name="Pitluck S."/>
            <person name="Larimer F."/>
            <person name="Land M.L."/>
            <person name="Mouttaki H."/>
            <person name="He Z."/>
            <person name="Zhou J."/>
            <person name="Hemme C.L."/>
        </authorList>
    </citation>
    <scope>NUCLEOTIDE SEQUENCE</scope>
    <source>
        <strain evidence="1">DSM 2782</strain>
    </source>
</reference>
<evidence type="ECO:0000313" key="2">
    <source>
        <dbReference type="Proteomes" id="UP000003860"/>
    </source>
</evidence>
<dbReference type="Proteomes" id="UP000003860">
    <property type="component" value="Unassembled WGS sequence"/>
</dbReference>
<gene>
    <name evidence="1" type="ORF">Cpap_0140</name>
</gene>
<dbReference type="RefSeq" id="WP_004622437.1">
    <property type="nucleotide sequence ID" value="NZ_ACXX02000020.1"/>
</dbReference>
<protein>
    <submittedName>
        <fullName evidence="1">Uncharacterized protein</fullName>
    </submittedName>
</protein>
<dbReference type="OrthoDB" id="2052409at2"/>
<dbReference type="AlphaFoldDB" id="F1TIF6"/>
<dbReference type="EMBL" id="ACXX02000020">
    <property type="protein sequence ID" value="EGD45773.1"/>
    <property type="molecule type" value="Genomic_DNA"/>
</dbReference>
<dbReference type="eggNOG" id="ENOG50332CU">
    <property type="taxonomic scope" value="Bacteria"/>
</dbReference>
<comment type="caution">
    <text evidence="1">The sequence shown here is derived from an EMBL/GenBank/DDBJ whole genome shotgun (WGS) entry which is preliminary data.</text>
</comment>
<keyword evidence="2" id="KW-1185">Reference proteome</keyword>